<organism evidence="1 2">
    <name type="scientific">Heterodermia speciosa</name>
    <dbReference type="NCBI Taxonomy" id="116794"/>
    <lineage>
        <taxon>Eukaryota</taxon>
        <taxon>Fungi</taxon>
        <taxon>Dikarya</taxon>
        <taxon>Ascomycota</taxon>
        <taxon>Pezizomycotina</taxon>
        <taxon>Lecanoromycetes</taxon>
        <taxon>OSLEUM clade</taxon>
        <taxon>Lecanoromycetidae</taxon>
        <taxon>Caliciales</taxon>
        <taxon>Physciaceae</taxon>
        <taxon>Heterodermia</taxon>
    </lineage>
</organism>
<keyword evidence="2" id="KW-1185">Reference proteome</keyword>
<name>A0A8H3J5V0_9LECA</name>
<accession>A0A8H3J5V0</accession>
<reference evidence="1" key="1">
    <citation type="submission" date="2021-03" db="EMBL/GenBank/DDBJ databases">
        <authorList>
            <person name="Tagirdzhanova G."/>
        </authorList>
    </citation>
    <scope>NUCLEOTIDE SEQUENCE</scope>
</reference>
<dbReference type="AlphaFoldDB" id="A0A8H3J5V0"/>
<comment type="caution">
    <text evidence="1">The sequence shown here is derived from an EMBL/GenBank/DDBJ whole genome shotgun (WGS) entry which is preliminary data.</text>
</comment>
<evidence type="ECO:0000313" key="2">
    <source>
        <dbReference type="Proteomes" id="UP000664521"/>
    </source>
</evidence>
<gene>
    <name evidence="1" type="ORF">HETSPECPRED_003044</name>
</gene>
<dbReference type="EMBL" id="CAJPDS010000185">
    <property type="protein sequence ID" value="CAF9941302.1"/>
    <property type="molecule type" value="Genomic_DNA"/>
</dbReference>
<dbReference type="Proteomes" id="UP000664521">
    <property type="component" value="Unassembled WGS sequence"/>
</dbReference>
<sequence length="183" mass="22196">MPRKTKRTKRIKNPEQCDQWRVRKTSRKCYTPIQQAEMITLKKKGYTDRQIADKLDINQRVINKTYKRVVDRSLKLQVPLNNPRCYEYKITPHAKLVTQKKAERIVKKIISTTENRRKSAVQHIKEMNLKDLKYDRYGTDLNDEHKRKRLNFALKYKDFDWKRRCVSSDEAKIKEKEHYNKKV</sequence>
<evidence type="ECO:0000313" key="1">
    <source>
        <dbReference type="EMBL" id="CAF9941302.1"/>
    </source>
</evidence>
<protein>
    <submittedName>
        <fullName evidence="1">Uncharacterized protein</fullName>
    </submittedName>
</protein>
<proteinExistence type="predicted"/>
<dbReference type="OrthoDB" id="5415741at2759"/>